<dbReference type="PROSITE" id="PS50109">
    <property type="entry name" value="HIS_KIN"/>
    <property type="match status" value="1"/>
</dbReference>
<evidence type="ECO:0000259" key="8">
    <source>
        <dbReference type="PROSITE" id="PS50109"/>
    </source>
</evidence>
<dbReference type="SMART" id="SM00387">
    <property type="entry name" value="HATPase_c"/>
    <property type="match status" value="2"/>
</dbReference>
<dbReference type="InterPro" id="IPR036890">
    <property type="entry name" value="HATPase_C_sf"/>
</dbReference>
<proteinExistence type="predicted"/>
<keyword evidence="10" id="KW-1185">Reference proteome</keyword>
<evidence type="ECO:0000313" key="9">
    <source>
        <dbReference type="EMBL" id="MFD2245625.1"/>
    </source>
</evidence>
<dbReference type="PRINTS" id="PR00344">
    <property type="entry name" value="BCTRLSENSOR"/>
</dbReference>
<dbReference type="InterPro" id="IPR004358">
    <property type="entry name" value="Sig_transdc_His_kin-like_C"/>
</dbReference>
<keyword evidence="3" id="KW-0597">Phosphoprotein</keyword>
<reference evidence="10" key="1">
    <citation type="journal article" date="2019" name="Int. J. Syst. Evol. Microbiol.">
        <title>The Global Catalogue of Microorganisms (GCM) 10K type strain sequencing project: providing services to taxonomists for standard genome sequencing and annotation.</title>
        <authorList>
            <consortium name="The Broad Institute Genomics Platform"/>
            <consortium name="The Broad Institute Genome Sequencing Center for Infectious Disease"/>
            <person name="Wu L."/>
            <person name="Ma J."/>
        </authorList>
    </citation>
    <scope>NUCLEOTIDE SEQUENCE [LARGE SCALE GENOMIC DNA]</scope>
    <source>
        <strain evidence="10">CGMCC 4.1782</strain>
    </source>
</reference>
<dbReference type="EMBL" id="JBHUIM010000001">
    <property type="protein sequence ID" value="MFD2245625.1"/>
    <property type="molecule type" value="Genomic_DNA"/>
</dbReference>
<evidence type="ECO:0000256" key="6">
    <source>
        <dbReference type="ARBA" id="ARBA00023012"/>
    </source>
</evidence>
<dbReference type="EC" id="2.7.13.3" evidence="2"/>
<dbReference type="Gene3D" id="1.10.287.130">
    <property type="match status" value="1"/>
</dbReference>
<dbReference type="InterPro" id="IPR050736">
    <property type="entry name" value="Sensor_HK_Regulatory"/>
</dbReference>
<accession>A0ABW5CUB0</accession>
<comment type="caution">
    <text evidence="9">The sequence shown here is derived from an EMBL/GenBank/DDBJ whole genome shotgun (WGS) entry which is preliminary data.</text>
</comment>
<dbReference type="PANTHER" id="PTHR43711:SF31">
    <property type="entry name" value="HISTIDINE KINASE"/>
    <property type="match status" value="1"/>
</dbReference>
<dbReference type="InterPro" id="IPR036097">
    <property type="entry name" value="HisK_dim/P_sf"/>
</dbReference>
<feature type="coiled-coil region" evidence="7">
    <location>
        <begin position="161"/>
        <end position="226"/>
    </location>
</feature>
<keyword evidence="9" id="KW-0547">Nucleotide-binding</keyword>
<comment type="catalytic activity">
    <reaction evidence="1">
        <text>ATP + protein L-histidine = ADP + protein N-phospho-L-histidine.</text>
        <dbReference type="EC" id="2.7.13.3"/>
    </reaction>
</comment>
<dbReference type="CDD" id="cd00075">
    <property type="entry name" value="HATPase"/>
    <property type="match status" value="1"/>
</dbReference>
<sequence length="450" mass="51199">MSRNILKININNELDVVLAYKRAKQLSERLGIAMGSQTKFATAVSEICRNVVEHVGSGQIVYGVMEEAGIHFLQAIVSDRGRGIGNIDQLLNRSIGTALGKGTGILNSRKLVDYFHIESEFEKGTRVTLRIRLPHNAPTVTKSVAEAWTYEFDQDAYVSPYAEIKRQNMQLLELLEQLRERNQVVQQKLQENRLLNEKLQQSNNDIRELLKERDLKNAQLERTNKDLDDFAHTVSHDLRAPLQNINALAVVLEACLESENIEEAKEIFPMLREQALKMDQLVLGILSYSLAGRHNIPKTKTDVQELLYEIIGLLQIPKGMRIEIQHDLPVLETERIYLQQVFSNLIGNAIKYHDNPAEGLIQIQYTQHADWLQFVVQDNGPGISRDNQQRIFEMFEALGQDIVRSDSTGIGLSLVRKIVRNKGGDCWVQSEGRGSRFVFTWPAKEMLTFA</sequence>
<keyword evidence="9" id="KW-0067">ATP-binding</keyword>
<dbReference type="GO" id="GO:0005524">
    <property type="term" value="F:ATP binding"/>
    <property type="evidence" value="ECO:0007669"/>
    <property type="project" value="UniProtKB-KW"/>
</dbReference>
<keyword evidence="5" id="KW-0418">Kinase</keyword>
<dbReference type="InterPro" id="IPR003594">
    <property type="entry name" value="HATPase_dom"/>
</dbReference>
<evidence type="ECO:0000256" key="5">
    <source>
        <dbReference type="ARBA" id="ARBA00022777"/>
    </source>
</evidence>
<dbReference type="CDD" id="cd00082">
    <property type="entry name" value="HisKA"/>
    <property type="match status" value="1"/>
</dbReference>
<name>A0ABW5CUB0_9BACT</name>
<dbReference type="PANTHER" id="PTHR43711">
    <property type="entry name" value="TWO-COMPONENT HISTIDINE KINASE"/>
    <property type="match status" value="1"/>
</dbReference>
<dbReference type="Proteomes" id="UP001597374">
    <property type="component" value="Unassembled WGS sequence"/>
</dbReference>
<evidence type="ECO:0000256" key="2">
    <source>
        <dbReference type="ARBA" id="ARBA00012438"/>
    </source>
</evidence>
<keyword evidence="7" id="KW-0175">Coiled coil</keyword>
<keyword evidence="4" id="KW-0808">Transferase</keyword>
<dbReference type="RefSeq" id="WP_250428831.1">
    <property type="nucleotide sequence ID" value="NZ_JALPRR010000002.1"/>
</dbReference>
<evidence type="ECO:0000256" key="1">
    <source>
        <dbReference type="ARBA" id="ARBA00000085"/>
    </source>
</evidence>
<dbReference type="InterPro" id="IPR005467">
    <property type="entry name" value="His_kinase_dom"/>
</dbReference>
<organism evidence="9 10">
    <name type="scientific">Pontibacter ruber</name>
    <dbReference type="NCBI Taxonomy" id="1343895"/>
    <lineage>
        <taxon>Bacteria</taxon>
        <taxon>Pseudomonadati</taxon>
        <taxon>Bacteroidota</taxon>
        <taxon>Cytophagia</taxon>
        <taxon>Cytophagales</taxon>
        <taxon>Hymenobacteraceae</taxon>
        <taxon>Pontibacter</taxon>
    </lineage>
</organism>
<feature type="domain" description="Histidine kinase" evidence="8">
    <location>
        <begin position="233"/>
        <end position="445"/>
    </location>
</feature>
<dbReference type="SUPFAM" id="SSF47384">
    <property type="entry name" value="Homodimeric domain of signal transducing histidine kinase"/>
    <property type="match status" value="1"/>
</dbReference>
<evidence type="ECO:0000256" key="4">
    <source>
        <dbReference type="ARBA" id="ARBA00022679"/>
    </source>
</evidence>
<dbReference type="InterPro" id="IPR003661">
    <property type="entry name" value="HisK_dim/P_dom"/>
</dbReference>
<dbReference type="SUPFAM" id="SSF55874">
    <property type="entry name" value="ATPase domain of HSP90 chaperone/DNA topoisomerase II/histidine kinase"/>
    <property type="match status" value="2"/>
</dbReference>
<dbReference type="Pfam" id="PF02518">
    <property type="entry name" value="HATPase_c"/>
    <property type="match status" value="2"/>
</dbReference>
<dbReference type="Gene3D" id="3.30.565.10">
    <property type="entry name" value="Histidine kinase-like ATPase, C-terminal domain"/>
    <property type="match status" value="2"/>
</dbReference>
<evidence type="ECO:0000256" key="7">
    <source>
        <dbReference type="SAM" id="Coils"/>
    </source>
</evidence>
<protein>
    <recommendedName>
        <fullName evidence="2">histidine kinase</fullName>
        <ecNumber evidence="2">2.7.13.3</ecNumber>
    </recommendedName>
</protein>
<gene>
    <name evidence="9" type="ORF">ACFSKP_05130</name>
</gene>
<evidence type="ECO:0000256" key="3">
    <source>
        <dbReference type="ARBA" id="ARBA00022553"/>
    </source>
</evidence>
<keyword evidence="6" id="KW-0902">Two-component regulatory system</keyword>
<evidence type="ECO:0000313" key="10">
    <source>
        <dbReference type="Proteomes" id="UP001597374"/>
    </source>
</evidence>